<dbReference type="GO" id="GO:0006979">
    <property type="term" value="P:response to oxidative stress"/>
    <property type="evidence" value="ECO:0007669"/>
    <property type="project" value="TreeGrafter"/>
</dbReference>
<gene>
    <name evidence="9" type="ORF">HO173_000318</name>
</gene>
<evidence type="ECO:0000256" key="1">
    <source>
        <dbReference type="ARBA" id="ARBA00004443"/>
    </source>
</evidence>
<dbReference type="RefSeq" id="XP_037170847.1">
    <property type="nucleotide sequence ID" value="XM_037302268.1"/>
</dbReference>
<keyword evidence="3" id="KW-0813">Transport</keyword>
<keyword evidence="7" id="KW-0496">Mitochondrion</keyword>
<organism evidence="9 10">
    <name type="scientific">Letharia columbiana</name>
    <dbReference type="NCBI Taxonomy" id="112416"/>
    <lineage>
        <taxon>Eukaryota</taxon>
        <taxon>Fungi</taxon>
        <taxon>Dikarya</taxon>
        <taxon>Ascomycota</taxon>
        <taxon>Pezizomycotina</taxon>
        <taxon>Lecanoromycetes</taxon>
        <taxon>OSLEUM clade</taxon>
        <taxon>Lecanoromycetidae</taxon>
        <taxon>Lecanorales</taxon>
        <taxon>Lecanorineae</taxon>
        <taxon>Parmeliaceae</taxon>
        <taxon>Letharia</taxon>
    </lineage>
</organism>
<sequence length="123" mass="14777">MVINPTYLAQKTCSSTSWKDAQRRVIHAYRQWLRSAPEIQQMYSLNLPVSQLRTKIRQEFERHRYVNKLPVVDMLLFQSHSEFQETLNYWKQIPHVMKYFRETENPTARLPAGFMQGFLEGRN</sequence>
<dbReference type="PIRSF" id="PIRSF006643">
    <property type="entry name" value="NDUA6"/>
    <property type="match status" value="1"/>
</dbReference>
<keyword evidence="8" id="KW-0472">Membrane</keyword>
<dbReference type="PANTHER" id="PTHR12964">
    <property type="entry name" value="NADH-UBIQUINONE OXIDOREDUCTASE B14 SUBUNIT"/>
    <property type="match status" value="1"/>
</dbReference>
<dbReference type="InterPro" id="IPR045299">
    <property type="entry name" value="Complex1_LYR_NDUFA6_LYRM6"/>
</dbReference>
<evidence type="ECO:0000256" key="7">
    <source>
        <dbReference type="ARBA" id="ARBA00023128"/>
    </source>
</evidence>
<protein>
    <submittedName>
        <fullName evidence="9">Uncharacterized protein</fullName>
    </submittedName>
</protein>
<evidence type="ECO:0000256" key="8">
    <source>
        <dbReference type="ARBA" id="ARBA00023136"/>
    </source>
</evidence>
<dbReference type="GO" id="GO:0045271">
    <property type="term" value="C:respiratory chain complex I"/>
    <property type="evidence" value="ECO:0007669"/>
    <property type="project" value="InterPro"/>
</dbReference>
<dbReference type="InterPro" id="IPR016488">
    <property type="entry name" value="NADH_Ub_cplx-1_asu_su-6"/>
</dbReference>
<comment type="subcellular location">
    <subcellularLocation>
        <location evidence="1">Mitochondrion inner membrane</location>
        <topology evidence="1">Peripheral membrane protein</topology>
        <orientation evidence="1">Matrix side</orientation>
    </subcellularLocation>
</comment>
<comment type="caution">
    <text evidence="9">The sequence shown here is derived from an EMBL/GenBank/DDBJ whole genome shotgun (WGS) entry which is preliminary data.</text>
</comment>
<evidence type="ECO:0000256" key="5">
    <source>
        <dbReference type="ARBA" id="ARBA00022792"/>
    </source>
</evidence>
<dbReference type="OrthoDB" id="14535at2759"/>
<dbReference type="EMBL" id="JACCJC010000001">
    <property type="protein sequence ID" value="KAF6241607.1"/>
    <property type="molecule type" value="Genomic_DNA"/>
</dbReference>
<proteinExistence type="inferred from homology"/>
<evidence type="ECO:0000256" key="2">
    <source>
        <dbReference type="ARBA" id="ARBA00009508"/>
    </source>
</evidence>
<reference evidence="9 10" key="1">
    <citation type="journal article" date="2020" name="Genomics">
        <title>Complete, high-quality genomes from long-read metagenomic sequencing of two wolf lichen thalli reveals enigmatic genome architecture.</title>
        <authorList>
            <person name="McKenzie S.K."/>
            <person name="Walston R.F."/>
            <person name="Allen J.L."/>
        </authorList>
    </citation>
    <scope>NUCLEOTIDE SEQUENCE [LARGE SCALE GENOMIC DNA]</scope>
    <source>
        <strain evidence="9">WasteWater2</strain>
    </source>
</reference>
<evidence type="ECO:0000256" key="6">
    <source>
        <dbReference type="ARBA" id="ARBA00022982"/>
    </source>
</evidence>
<dbReference type="GO" id="GO:0005743">
    <property type="term" value="C:mitochondrial inner membrane"/>
    <property type="evidence" value="ECO:0007669"/>
    <property type="project" value="UniProtKB-SubCell"/>
</dbReference>
<comment type="similarity">
    <text evidence="2">Belongs to the complex I LYR family.</text>
</comment>
<dbReference type="GeneID" id="59281998"/>
<accession>A0A8H6G6T6</accession>
<dbReference type="PANTHER" id="PTHR12964:SF0">
    <property type="entry name" value="NADH DEHYDROGENASE [UBIQUINONE] 1 ALPHA SUBCOMPLEX SUBUNIT 6"/>
    <property type="match status" value="1"/>
</dbReference>
<dbReference type="CDD" id="cd20266">
    <property type="entry name" value="Complex1_LYR_NDUFA6_LYRM6"/>
    <property type="match status" value="1"/>
</dbReference>
<dbReference type="Proteomes" id="UP000578531">
    <property type="component" value="Unassembled WGS sequence"/>
</dbReference>
<evidence type="ECO:0000313" key="9">
    <source>
        <dbReference type="EMBL" id="KAF6241607.1"/>
    </source>
</evidence>
<evidence type="ECO:0000313" key="10">
    <source>
        <dbReference type="Proteomes" id="UP000578531"/>
    </source>
</evidence>
<keyword evidence="5" id="KW-0999">Mitochondrion inner membrane</keyword>
<evidence type="ECO:0000256" key="4">
    <source>
        <dbReference type="ARBA" id="ARBA00022660"/>
    </source>
</evidence>
<dbReference type="AlphaFoldDB" id="A0A8H6G6T6"/>
<keyword evidence="6" id="KW-0249">Electron transport</keyword>
<evidence type="ECO:0000256" key="3">
    <source>
        <dbReference type="ARBA" id="ARBA00022448"/>
    </source>
</evidence>
<dbReference type="Pfam" id="PF13233">
    <property type="entry name" value="Complex1_LYR_2"/>
    <property type="match status" value="1"/>
</dbReference>
<keyword evidence="4" id="KW-0679">Respiratory chain</keyword>
<name>A0A8H6G6T6_9LECA</name>
<keyword evidence="10" id="KW-1185">Reference proteome</keyword>